<feature type="compositionally biased region" description="Low complexity" evidence="1">
    <location>
        <begin position="30"/>
        <end position="43"/>
    </location>
</feature>
<feature type="domain" description="Pyrrolo-quinoline quinone repeat" evidence="3">
    <location>
        <begin position="250"/>
        <end position="332"/>
    </location>
</feature>
<evidence type="ECO:0000313" key="5">
    <source>
        <dbReference type="Proteomes" id="UP001164390"/>
    </source>
</evidence>
<dbReference type="InterPro" id="IPR015943">
    <property type="entry name" value="WD40/YVTN_repeat-like_dom_sf"/>
</dbReference>
<dbReference type="EMBL" id="CP094970">
    <property type="protein sequence ID" value="UYM07540.1"/>
    <property type="molecule type" value="Genomic_DNA"/>
</dbReference>
<feature type="chain" id="PRO_5041357307" evidence="2">
    <location>
        <begin position="22"/>
        <end position="401"/>
    </location>
</feature>
<name>A0AA46TLN5_9ACTN</name>
<dbReference type="Pfam" id="PF13360">
    <property type="entry name" value="PQQ_2"/>
    <property type="match status" value="1"/>
</dbReference>
<evidence type="ECO:0000259" key="3">
    <source>
        <dbReference type="Pfam" id="PF13360"/>
    </source>
</evidence>
<dbReference type="InterPro" id="IPR011047">
    <property type="entry name" value="Quinoprotein_ADH-like_sf"/>
</dbReference>
<dbReference type="KEGG" id="sgrg:L0C25_10855"/>
<dbReference type="SUPFAM" id="SSF50998">
    <property type="entry name" value="Quinoprotein alcohol dehydrogenase-like"/>
    <property type="match status" value="1"/>
</dbReference>
<dbReference type="RefSeq" id="WP_271636516.1">
    <property type="nucleotide sequence ID" value="NZ_CP094970.1"/>
</dbReference>
<dbReference type="Gene3D" id="2.130.10.10">
    <property type="entry name" value="YVTN repeat-like/Quinoprotein amine dehydrogenase"/>
    <property type="match status" value="1"/>
</dbReference>
<dbReference type="InterPro" id="IPR002372">
    <property type="entry name" value="PQQ_rpt_dom"/>
</dbReference>
<keyword evidence="5" id="KW-1185">Reference proteome</keyword>
<evidence type="ECO:0000313" key="4">
    <source>
        <dbReference type="EMBL" id="UYM07540.1"/>
    </source>
</evidence>
<proteinExistence type="predicted"/>
<organism evidence="4 5">
    <name type="scientific">Solicola gregarius</name>
    <dbReference type="NCBI Taxonomy" id="2908642"/>
    <lineage>
        <taxon>Bacteria</taxon>
        <taxon>Bacillati</taxon>
        <taxon>Actinomycetota</taxon>
        <taxon>Actinomycetes</taxon>
        <taxon>Propionibacteriales</taxon>
        <taxon>Nocardioidaceae</taxon>
        <taxon>Solicola</taxon>
    </lineage>
</organism>
<accession>A0AA46TLN5</accession>
<gene>
    <name evidence="4" type="ORF">L0C25_10855</name>
</gene>
<feature type="signal peptide" evidence="2">
    <location>
        <begin position="1"/>
        <end position="21"/>
    </location>
</feature>
<evidence type="ECO:0000256" key="2">
    <source>
        <dbReference type="SAM" id="SignalP"/>
    </source>
</evidence>
<dbReference type="PROSITE" id="PS51257">
    <property type="entry name" value="PROKAR_LIPOPROTEIN"/>
    <property type="match status" value="1"/>
</dbReference>
<dbReference type="Proteomes" id="UP001164390">
    <property type="component" value="Chromosome"/>
</dbReference>
<dbReference type="AlphaFoldDB" id="A0AA46TLN5"/>
<feature type="region of interest" description="Disordered" evidence="1">
    <location>
        <begin position="23"/>
        <end position="43"/>
    </location>
</feature>
<evidence type="ECO:0000256" key="1">
    <source>
        <dbReference type="SAM" id="MobiDB-lite"/>
    </source>
</evidence>
<reference evidence="4" key="1">
    <citation type="submission" date="2022-01" db="EMBL/GenBank/DDBJ databases">
        <title>Nocardioidaceae gen. sp. A5X3R13.</title>
        <authorList>
            <person name="Lopez Marin M.A."/>
            <person name="Uhlik O."/>
        </authorList>
    </citation>
    <scope>NUCLEOTIDE SEQUENCE</scope>
    <source>
        <strain evidence="4">A5X3R13</strain>
    </source>
</reference>
<sequence length="401" mass="41788">MRRVTFLAPLVLAVACGCSSADGHPDQTAGSGSSGSNGSVASSPYDVTWTSGRDAEMLLTAVVCGGAMAGGTIDASRPVVLEDMRSGRIVRPRELALRPDDDGGLPPVTTFTCADTSRGPRIVVEQTMTYASQKRTVHRLSGLEPGGEVAWTRRLGRSADIATIEGGTVALTIGGDGLYDRSAAIDAADGSSIVTDVRLDRLKPVSTNRLAYFESDTLDPVITDAERRPVARVSLADRIEPRLLGWVGGDGIAVLTAAQYEMTAFDADTGRRLWSLPTGDPGAGESTIDVEAGVLITTDSLRGEDLPAPTGRGPNTYAGIDVESGDVLWRWSSDLSPSELVAAGGAFAVEPLGAEFGDGEAVFDSRTGTPIELADEVDPVALSSDGILVADGAKLQLLSRR</sequence>
<keyword evidence="2" id="KW-0732">Signal</keyword>
<protein>
    <submittedName>
        <fullName evidence="4">PQQ-like beta-propeller repeat protein</fullName>
    </submittedName>
</protein>